<dbReference type="Pfam" id="PF13191">
    <property type="entry name" value="AAA_16"/>
    <property type="match status" value="1"/>
</dbReference>
<dbReference type="SUPFAM" id="SSF46894">
    <property type="entry name" value="C-terminal effector domain of the bipartite response regulators"/>
    <property type="match status" value="1"/>
</dbReference>
<dbReference type="PRINTS" id="PR00038">
    <property type="entry name" value="HTHLUXR"/>
</dbReference>
<dbReference type="PANTHER" id="PTHR16305">
    <property type="entry name" value="TESTICULAR SOLUBLE ADENYLYL CYCLASE"/>
    <property type="match status" value="1"/>
</dbReference>
<sequence>MNRERWWPCEFRGRSPELRLIEHELRRVADGTGSAMVVTGGAGIGKTRLLAEAQAVADRLGIRAGGVTAEPNDSAVEMSTLLSALFDGHEPLLSRDELPSAPPQPDQRFWLLRDLEAILEKAALHSPLAVCVDDAQWVDAGTAAALRELPLRLRDIPIAWIIAARPAPESSPIARTLDYLEGRDLCKVTLEPLPAEAVTDISTDILGAEPGHNIRALADKADGNPFLLVETLLGLHEEERVEITGGLADVRETRLPRRVSHKMRERIALLSPSAREAVIVAASLGRRFSFTDLAQLLDCPTSDLLAPVGELLDADLFVERDTKLAFWHDITRDAVRRSVPASARSALDRQAAGVLLERGALPVEVAHQLAGSAEPGDEVAISTLLQAARTVVATDAASAADFGRRALDLAPRQHPLRGEIVSVTAVALHAAGNSTEAVEFTDVALRDTLPVEQEAQVRLGIANMFAISADVRVATIRKALNLPGISPPMRAAHLASLAYNLLVTGRLKEARLAAPEARAALAVTGDPRASLILNVTEAGIAYAEERFAESFELFTNTAREGLAAGENSTLIRMLQMYCGEMHSHFDREDEAFTIAREGVTAAQRDRQGFTYEMYEVWQARLCLRFGRISEAAAILEGRFELEDGTRAVAALDGAGLCAMARAAMHMGDTRQLRRAAEIAKVMLEHGTPANQRHAAWMLALTSVGDSDMAAARHWLTHLDGPPVLPRFPQDVTDEMMLAGIAVATGDTTLAELALGNTRNRVLINPPSQAIEATRAYVHGLLADDQDDLRAAMDGFEQCRRPLERAMATEALGSSRLTADHETGTALLGQALTRYTDLGAAWDARRVRSRLRDLGIHRRLVVREPATHGWAAMTAAEASVARLVAEGLTNREVAEQLFLSPHTVNSHLRHVFTKLGIKSRVGLARLQQDAGASAAGRGGAGQS</sequence>
<dbReference type="InterPro" id="IPR000792">
    <property type="entry name" value="Tscrpt_reg_LuxR_C"/>
</dbReference>
<name>A0ABP8UHR4_9ACTN</name>
<dbReference type="PROSITE" id="PS00622">
    <property type="entry name" value="HTH_LUXR_1"/>
    <property type="match status" value="1"/>
</dbReference>
<dbReference type="InterPro" id="IPR041664">
    <property type="entry name" value="AAA_16"/>
</dbReference>
<accession>A0ABP8UHR4</accession>
<comment type="caution">
    <text evidence="4">The sequence shown here is derived from an EMBL/GenBank/DDBJ whole genome shotgun (WGS) entry which is preliminary data.</text>
</comment>
<dbReference type="Proteomes" id="UP001501442">
    <property type="component" value="Unassembled WGS sequence"/>
</dbReference>
<dbReference type="SMART" id="SM00421">
    <property type="entry name" value="HTH_LUXR"/>
    <property type="match status" value="1"/>
</dbReference>
<dbReference type="EMBL" id="BAABHK010000009">
    <property type="protein sequence ID" value="GAA4631455.1"/>
    <property type="molecule type" value="Genomic_DNA"/>
</dbReference>
<dbReference type="RefSeq" id="WP_345434540.1">
    <property type="nucleotide sequence ID" value="NZ_BAABHK010000009.1"/>
</dbReference>
<dbReference type="InterPro" id="IPR027417">
    <property type="entry name" value="P-loop_NTPase"/>
</dbReference>
<reference evidence="5" key="1">
    <citation type="journal article" date="2019" name="Int. J. Syst. Evol. Microbiol.">
        <title>The Global Catalogue of Microorganisms (GCM) 10K type strain sequencing project: providing services to taxonomists for standard genome sequencing and annotation.</title>
        <authorList>
            <consortium name="The Broad Institute Genomics Platform"/>
            <consortium name="The Broad Institute Genome Sequencing Center for Infectious Disease"/>
            <person name="Wu L."/>
            <person name="Ma J."/>
        </authorList>
    </citation>
    <scope>NUCLEOTIDE SEQUENCE [LARGE SCALE GENOMIC DNA]</scope>
    <source>
        <strain evidence="5">JCM 17939</strain>
    </source>
</reference>
<dbReference type="InterPro" id="IPR036388">
    <property type="entry name" value="WH-like_DNA-bd_sf"/>
</dbReference>
<dbReference type="Pfam" id="PF00196">
    <property type="entry name" value="GerE"/>
    <property type="match status" value="1"/>
</dbReference>
<evidence type="ECO:0000313" key="5">
    <source>
        <dbReference type="Proteomes" id="UP001501442"/>
    </source>
</evidence>
<dbReference type="Gene3D" id="1.10.10.10">
    <property type="entry name" value="Winged helix-like DNA-binding domain superfamily/Winged helix DNA-binding domain"/>
    <property type="match status" value="1"/>
</dbReference>
<keyword evidence="5" id="KW-1185">Reference proteome</keyword>
<dbReference type="InterPro" id="IPR016032">
    <property type="entry name" value="Sig_transdc_resp-reg_C-effctor"/>
</dbReference>
<evidence type="ECO:0000256" key="1">
    <source>
        <dbReference type="ARBA" id="ARBA00022741"/>
    </source>
</evidence>
<dbReference type="SUPFAM" id="SSF52540">
    <property type="entry name" value="P-loop containing nucleoside triphosphate hydrolases"/>
    <property type="match status" value="1"/>
</dbReference>
<organism evidence="4 5">
    <name type="scientific">Actinoallomurus vinaceus</name>
    <dbReference type="NCBI Taxonomy" id="1080074"/>
    <lineage>
        <taxon>Bacteria</taxon>
        <taxon>Bacillati</taxon>
        <taxon>Actinomycetota</taxon>
        <taxon>Actinomycetes</taxon>
        <taxon>Streptosporangiales</taxon>
        <taxon>Thermomonosporaceae</taxon>
        <taxon>Actinoallomurus</taxon>
    </lineage>
</organism>
<evidence type="ECO:0000313" key="4">
    <source>
        <dbReference type="EMBL" id="GAA4631455.1"/>
    </source>
</evidence>
<evidence type="ECO:0000259" key="3">
    <source>
        <dbReference type="PROSITE" id="PS00622"/>
    </source>
</evidence>
<dbReference type="CDD" id="cd06170">
    <property type="entry name" value="LuxR_C_like"/>
    <property type="match status" value="1"/>
</dbReference>
<dbReference type="PANTHER" id="PTHR16305:SF35">
    <property type="entry name" value="TRANSCRIPTIONAL ACTIVATOR DOMAIN"/>
    <property type="match status" value="1"/>
</dbReference>
<keyword evidence="2" id="KW-0067">ATP-binding</keyword>
<feature type="domain" description="HTH luxR-type" evidence="3">
    <location>
        <begin position="886"/>
        <end position="913"/>
    </location>
</feature>
<evidence type="ECO:0000256" key="2">
    <source>
        <dbReference type="ARBA" id="ARBA00022840"/>
    </source>
</evidence>
<keyword evidence="1" id="KW-0547">Nucleotide-binding</keyword>
<protein>
    <submittedName>
        <fullName evidence="4">LuxR family transcriptional regulator</fullName>
    </submittedName>
</protein>
<gene>
    <name evidence="4" type="ORF">GCM10023196_060940</name>
</gene>
<proteinExistence type="predicted"/>